<dbReference type="SUPFAM" id="SSF52210">
    <property type="entry name" value="Succinyl-CoA synthetase domains"/>
    <property type="match status" value="2"/>
</dbReference>
<dbReference type="PROSITE" id="PS51186">
    <property type="entry name" value="GNAT"/>
    <property type="match status" value="1"/>
</dbReference>
<dbReference type="Pfam" id="PF13380">
    <property type="entry name" value="CoA_binding_2"/>
    <property type="match status" value="1"/>
</dbReference>
<feature type="domain" description="N-acetyltransferase" evidence="6">
    <location>
        <begin position="743"/>
        <end position="899"/>
    </location>
</feature>
<protein>
    <submittedName>
        <fullName evidence="7">GNAT family N-acetyltransferase</fullName>
    </submittedName>
</protein>
<dbReference type="InterPro" id="IPR000182">
    <property type="entry name" value="GNAT_dom"/>
</dbReference>
<keyword evidence="2" id="KW-0436">Ligase</keyword>
<dbReference type="InterPro" id="IPR051538">
    <property type="entry name" value="Acyl-CoA_Synth/Transferase"/>
</dbReference>
<evidence type="ECO:0000256" key="2">
    <source>
        <dbReference type="ARBA" id="ARBA00022598"/>
    </source>
</evidence>
<dbReference type="CDD" id="cd04301">
    <property type="entry name" value="NAT_SF"/>
    <property type="match status" value="1"/>
</dbReference>
<dbReference type="PANTHER" id="PTHR43334:SF1">
    <property type="entry name" value="3-HYDROXYPROPIONATE--COA LIGASE [ADP-FORMING]"/>
    <property type="match status" value="1"/>
</dbReference>
<evidence type="ECO:0000256" key="5">
    <source>
        <dbReference type="ARBA" id="ARBA00060888"/>
    </source>
</evidence>
<dbReference type="Gene3D" id="3.40.630.30">
    <property type="match status" value="1"/>
</dbReference>
<dbReference type="GO" id="GO:0016747">
    <property type="term" value="F:acyltransferase activity, transferring groups other than amino-acyl groups"/>
    <property type="evidence" value="ECO:0007669"/>
    <property type="project" value="InterPro"/>
</dbReference>
<dbReference type="EMBL" id="NPEU01000106">
    <property type="protein sequence ID" value="RAI38828.1"/>
    <property type="molecule type" value="Genomic_DNA"/>
</dbReference>
<dbReference type="InterPro" id="IPR013815">
    <property type="entry name" value="ATP_grasp_subdomain_1"/>
</dbReference>
<dbReference type="InterPro" id="IPR003781">
    <property type="entry name" value="CoA-bd"/>
</dbReference>
<keyword evidence="7" id="KW-0808">Transferase</keyword>
<dbReference type="SUPFAM" id="SSF56059">
    <property type="entry name" value="Glutathione synthetase ATP-binding domain-like"/>
    <property type="match status" value="1"/>
</dbReference>
<dbReference type="SUPFAM" id="SSF51735">
    <property type="entry name" value="NAD(P)-binding Rossmann-fold domains"/>
    <property type="match status" value="1"/>
</dbReference>
<gene>
    <name evidence="7" type="ORF">CH338_11410</name>
</gene>
<dbReference type="Gene3D" id="3.30.470.20">
    <property type="entry name" value="ATP-grasp fold, B domain"/>
    <property type="match status" value="1"/>
</dbReference>
<evidence type="ECO:0000259" key="6">
    <source>
        <dbReference type="PROSITE" id="PS51186"/>
    </source>
</evidence>
<accession>A0A327KU26</accession>
<organism evidence="7 8">
    <name type="scientific">Rhodoplanes elegans</name>
    <dbReference type="NCBI Taxonomy" id="29408"/>
    <lineage>
        <taxon>Bacteria</taxon>
        <taxon>Pseudomonadati</taxon>
        <taxon>Pseudomonadota</taxon>
        <taxon>Alphaproteobacteria</taxon>
        <taxon>Hyphomicrobiales</taxon>
        <taxon>Nitrobacteraceae</taxon>
        <taxon>Rhodoplanes</taxon>
    </lineage>
</organism>
<evidence type="ECO:0000313" key="8">
    <source>
        <dbReference type="Proteomes" id="UP000248863"/>
    </source>
</evidence>
<dbReference type="InterPro" id="IPR036291">
    <property type="entry name" value="NAD(P)-bd_dom_sf"/>
</dbReference>
<name>A0A327KU26_9BRAD</name>
<dbReference type="FunFam" id="3.30.1490.20:FF:000020">
    <property type="entry name" value="Protein lysine acetyltransferase"/>
    <property type="match status" value="1"/>
</dbReference>
<evidence type="ECO:0000256" key="4">
    <source>
        <dbReference type="ARBA" id="ARBA00022840"/>
    </source>
</evidence>
<dbReference type="Proteomes" id="UP000248863">
    <property type="component" value="Unassembled WGS sequence"/>
</dbReference>
<evidence type="ECO:0000256" key="3">
    <source>
        <dbReference type="ARBA" id="ARBA00022741"/>
    </source>
</evidence>
<evidence type="ECO:0000256" key="1">
    <source>
        <dbReference type="ARBA" id="ARBA00022532"/>
    </source>
</evidence>
<reference evidence="7 8" key="1">
    <citation type="submission" date="2017-07" db="EMBL/GenBank/DDBJ databases">
        <title>Draft Genome Sequences of Select Purple Nonsulfur Bacteria.</title>
        <authorList>
            <person name="Lasarre B."/>
            <person name="Mckinlay J.B."/>
        </authorList>
    </citation>
    <scope>NUCLEOTIDE SEQUENCE [LARGE SCALE GENOMIC DNA]</scope>
    <source>
        <strain evidence="7 8">DSM 11907</strain>
    </source>
</reference>
<keyword evidence="8" id="KW-1185">Reference proteome</keyword>
<dbReference type="Gene3D" id="3.40.50.720">
    <property type="entry name" value="NAD(P)-binding Rossmann-like Domain"/>
    <property type="match status" value="1"/>
</dbReference>
<dbReference type="InterPro" id="IPR016102">
    <property type="entry name" value="Succinyl-CoA_synth-like"/>
</dbReference>
<dbReference type="Pfam" id="PF13302">
    <property type="entry name" value="Acetyltransf_3"/>
    <property type="match status" value="1"/>
</dbReference>
<dbReference type="GO" id="GO:0006099">
    <property type="term" value="P:tricarboxylic acid cycle"/>
    <property type="evidence" value="ECO:0007669"/>
    <property type="project" value="UniProtKB-KW"/>
</dbReference>
<dbReference type="RefSeq" id="WP_111357302.1">
    <property type="nucleotide sequence ID" value="NZ_NHSK01000001.1"/>
</dbReference>
<dbReference type="AlphaFoldDB" id="A0A327KU26"/>
<dbReference type="Gene3D" id="3.30.1490.20">
    <property type="entry name" value="ATP-grasp fold, A domain"/>
    <property type="match status" value="1"/>
</dbReference>
<dbReference type="Gene3D" id="3.40.50.261">
    <property type="entry name" value="Succinyl-CoA synthetase domains"/>
    <property type="match status" value="2"/>
</dbReference>
<keyword evidence="3" id="KW-0547">Nucleotide-binding</keyword>
<dbReference type="Pfam" id="PF13607">
    <property type="entry name" value="Succ_CoA_lig"/>
    <property type="match status" value="1"/>
</dbReference>
<dbReference type="Pfam" id="PF19045">
    <property type="entry name" value="Ligase_CoA_2"/>
    <property type="match status" value="1"/>
</dbReference>
<dbReference type="SMART" id="SM00881">
    <property type="entry name" value="CoA_binding"/>
    <property type="match status" value="1"/>
</dbReference>
<sequence>MSTYRLEQLLRPRSIAVVGGSPREKSLGRAVLKNIRTAGFTGAISLVNSRYPAIDGTISVKAFADLSSPPDLVVICVPPVSVPSVVAEAGARGAAAAIIITAGLGHGSSSLADACERSARAAGLRLLGPNCLGVLVPGVKLNASFASSMPLAGDLAVVSQSGAIAAGMVEWASQRTVGFSAIVSIGDQLDVDFGDLLEFFAFDRATRAVLLYVESVKDARKFMSAARAAARTKPVVVVKSGRHAAAARAAATHTGAMAGSDAVYDAAFRRAGLLRVLDLGELFDAAETLGRVKTVAGKRLAILTNGGGTGVLAIDRLLDFGGIAAELSEDIRARLDRILPATWSKSNPVDIIGDADAVRYEKALELLASDSANDAVLVINVPTALASATDTASAVTDFSEKRREKDGVPKPLFSVWLGSGGSVSEIFDRAKIPHYPTETDAVRGFMHLVRHSEAATAMMEAPPSLPENFAPDMSTARRVVMAAISQTRDWLDPLEVVELFDAYAIPIARTAFAATPEEAEKVCASLLTNGQKVAVKVVSRDIVHKSDVGGVRLNLSSPMEVRRATEEMFATVKAARPQARIIGVSLHPMIVRPAARELIAGIADDDTFGPVVLFGHGGTAVEAIDDKALALPPLDLKLAYELINQTRVSRLLRAYRNVPPVNINEIALVLVKLAQLVADVPEIRELDINPLLADDKGVLALDARVAVAKVVPKFAGHGHPRLAIRPYPKEWERHVRIGESWRLLIRPVRPEDEHLVHAFFERVSPEDLRLRFFAPVKEFSHVFIARLTQLDYARAIAFVAIDEANHEMVGGVRLHADANYYAGEYAILLRSDVKGRGLGWKLMNLIIEYAQAEGLKRIKGQILRENSAMLRMCRELGFNIVDDPDDPGSCVAVLSLSAEKKHS</sequence>
<dbReference type="OrthoDB" id="9807426at2"/>
<dbReference type="GO" id="GO:0005524">
    <property type="term" value="F:ATP binding"/>
    <property type="evidence" value="ECO:0007669"/>
    <property type="project" value="UniProtKB-KW"/>
</dbReference>
<comment type="similarity">
    <text evidence="5">In the N-terminal section; belongs to the acetate CoA ligase alpha subunit family.</text>
</comment>
<dbReference type="SUPFAM" id="SSF55729">
    <property type="entry name" value="Acyl-CoA N-acyltransferases (Nat)"/>
    <property type="match status" value="1"/>
</dbReference>
<dbReference type="GO" id="GO:0043758">
    <property type="term" value="F:acetate-CoA ligase (ADP-forming) activity"/>
    <property type="evidence" value="ECO:0007669"/>
    <property type="project" value="InterPro"/>
</dbReference>
<proteinExistence type="inferred from homology"/>
<dbReference type="InterPro" id="IPR043938">
    <property type="entry name" value="Ligase_CoA_dom"/>
</dbReference>
<comment type="caution">
    <text evidence="7">The sequence shown here is derived from an EMBL/GenBank/DDBJ whole genome shotgun (WGS) entry which is preliminary data.</text>
</comment>
<dbReference type="PANTHER" id="PTHR43334">
    <property type="entry name" value="ACETATE--COA LIGASE [ADP-FORMING]"/>
    <property type="match status" value="1"/>
</dbReference>
<dbReference type="Pfam" id="PF13549">
    <property type="entry name" value="ATP-grasp_5"/>
    <property type="match status" value="1"/>
</dbReference>
<keyword evidence="1" id="KW-0816">Tricarboxylic acid cycle</keyword>
<evidence type="ECO:0000313" key="7">
    <source>
        <dbReference type="EMBL" id="RAI38828.1"/>
    </source>
</evidence>
<dbReference type="InterPro" id="IPR016181">
    <property type="entry name" value="Acyl_CoA_acyltransferase"/>
</dbReference>
<keyword evidence="4" id="KW-0067">ATP-binding</keyword>
<dbReference type="InterPro" id="IPR032875">
    <property type="entry name" value="Succ_CoA_lig_flav_dom"/>
</dbReference>